<dbReference type="AlphaFoldDB" id="A0A511NHY3"/>
<evidence type="ECO:0000259" key="1">
    <source>
        <dbReference type="Pfam" id="PF13521"/>
    </source>
</evidence>
<accession>A0A511NHY3</accession>
<organism evidence="2 3">
    <name type="scientific">Empedobacter brevis NBRC 14943 = ATCC 43319</name>
    <dbReference type="NCBI Taxonomy" id="1218108"/>
    <lineage>
        <taxon>Bacteria</taxon>
        <taxon>Pseudomonadati</taxon>
        <taxon>Bacteroidota</taxon>
        <taxon>Flavobacteriia</taxon>
        <taxon>Flavobacteriales</taxon>
        <taxon>Weeksellaceae</taxon>
        <taxon>Empedobacter</taxon>
    </lineage>
</organism>
<proteinExistence type="predicted"/>
<name>A0A511NHY3_9FLAO</name>
<dbReference type="InterPro" id="IPR027417">
    <property type="entry name" value="P-loop_NTPase"/>
</dbReference>
<dbReference type="Gene3D" id="3.40.50.300">
    <property type="entry name" value="P-loop containing nucleotide triphosphate hydrolases"/>
    <property type="match status" value="1"/>
</dbReference>
<dbReference type="RefSeq" id="WP_019975200.1">
    <property type="nucleotide sequence ID" value="NZ_BJXC01000015.1"/>
</dbReference>
<dbReference type="GeneID" id="84649890"/>
<evidence type="ECO:0000313" key="2">
    <source>
        <dbReference type="EMBL" id="GEM52415.1"/>
    </source>
</evidence>
<dbReference type="OrthoDB" id="5638848at2"/>
<dbReference type="Proteomes" id="UP000321245">
    <property type="component" value="Unassembled WGS sequence"/>
</dbReference>
<reference evidence="2 3" key="1">
    <citation type="submission" date="2019-07" db="EMBL/GenBank/DDBJ databases">
        <title>Whole genome shotgun sequence of Empedobacter brevis NBRC 14943.</title>
        <authorList>
            <person name="Hosoyama A."/>
            <person name="Uohara A."/>
            <person name="Ohji S."/>
            <person name="Ichikawa N."/>
        </authorList>
    </citation>
    <scope>NUCLEOTIDE SEQUENCE [LARGE SCALE GENOMIC DNA]</scope>
    <source>
        <strain evidence="2 3">NBRC 14943</strain>
    </source>
</reference>
<sequence length="183" mass="21256">MNNKKYILTGGPGVGKTTLINKLTFYGFPVIQEDARQIIKEQSRVNGDGLPWKNKSLYANLMLEASINSYQKSVGLSNEHPIFFDRGIPDALCYFNMENLPITLEKKTFAESLRYNLLVFILPPWMEIYETDTERKQTWKEAEKTFSSMKETYENLKYTVLEIPKDSVENRIKFIFNSIESSE</sequence>
<evidence type="ECO:0000313" key="3">
    <source>
        <dbReference type="Proteomes" id="UP000321245"/>
    </source>
</evidence>
<dbReference type="SUPFAM" id="SSF52540">
    <property type="entry name" value="P-loop containing nucleoside triphosphate hydrolases"/>
    <property type="match status" value="1"/>
</dbReference>
<feature type="domain" description="NadR/Ttd14 AAA" evidence="1">
    <location>
        <begin position="5"/>
        <end position="171"/>
    </location>
</feature>
<dbReference type="STRING" id="1218108.GCA_000382425_01713"/>
<gene>
    <name evidence="2" type="ORF">EB1_22050</name>
</gene>
<comment type="caution">
    <text evidence="2">The sequence shown here is derived from an EMBL/GenBank/DDBJ whole genome shotgun (WGS) entry which is preliminary data.</text>
</comment>
<dbReference type="InterPro" id="IPR038727">
    <property type="entry name" value="NadR/Ttd14_AAA_dom"/>
</dbReference>
<dbReference type="EMBL" id="BJXC01000015">
    <property type="protein sequence ID" value="GEM52415.1"/>
    <property type="molecule type" value="Genomic_DNA"/>
</dbReference>
<keyword evidence="3" id="KW-1185">Reference proteome</keyword>
<protein>
    <submittedName>
        <fullName evidence="2">ATPase</fullName>
    </submittedName>
</protein>
<dbReference type="Pfam" id="PF13521">
    <property type="entry name" value="AAA_28"/>
    <property type="match status" value="1"/>
</dbReference>